<dbReference type="EMBL" id="CP027032">
    <property type="protein sequence ID" value="AXR79855.1"/>
    <property type="molecule type" value="Genomic_DNA"/>
</dbReference>
<evidence type="ECO:0000313" key="2">
    <source>
        <dbReference type="Proteomes" id="UP000258613"/>
    </source>
</evidence>
<name>A0A346PK10_9EURY</name>
<protein>
    <submittedName>
        <fullName evidence="1">Uncharacterized protein</fullName>
    </submittedName>
</protein>
<keyword evidence="2" id="KW-1185">Reference proteome</keyword>
<proteinExistence type="predicted"/>
<dbReference type="Proteomes" id="UP000258613">
    <property type="component" value="Plasmid pAArc-Mg-01"/>
</dbReference>
<reference evidence="1 2" key="1">
    <citation type="submission" date="2018-02" db="EMBL/GenBank/DDBJ databases">
        <title>Phenotypic and genomic properties of facultatively anaerobic sulfur-reducing natronoarchaea from hypersaline soda lakes.</title>
        <authorList>
            <person name="Sorokin D.Y."/>
            <person name="Kublanov I.V."/>
            <person name="Roman P."/>
            <person name="Sinninghe Damste J.S."/>
            <person name="Golyshin P.N."/>
            <person name="Rojo D."/>
            <person name="Ciordia S."/>
            <person name="Mena M.D.C."/>
            <person name="Ferrer M."/>
            <person name="Messina E."/>
            <person name="Smedile F."/>
            <person name="La Spada G."/>
            <person name="La Cono V."/>
            <person name="Yakimov M.M."/>
        </authorList>
    </citation>
    <scope>NUCLEOTIDE SEQUENCE [LARGE SCALE GENOMIC DNA]</scope>
    <source>
        <strain evidence="1 2">AArc-Mg</strain>
        <plasmid evidence="2">paarc-mg-01</plasmid>
    </source>
</reference>
<sequence length="76" mass="8901">MMRTPQQDLLVVEALVDYSWKLEDANPDRSYRAWVLAQEFARQHGLTTEDALRQREQISKFSSGRSLTNNEFQHSC</sequence>
<dbReference type="AlphaFoldDB" id="A0A346PK10"/>
<accession>A0A346PK10</accession>
<gene>
    <name evidence="1" type="ORF">AArcMg_4030</name>
</gene>
<evidence type="ECO:0000313" key="1">
    <source>
        <dbReference type="EMBL" id="AXR79855.1"/>
    </source>
</evidence>
<organism evidence="1 2">
    <name type="scientific">Natrarchaeobaculum sulfurireducens</name>
    <dbReference type="NCBI Taxonomy" id="2044521"/>
    <lineage>
        <taxon>Archaea</taxon>
        <taxon>Methanobacteriati</taxon>
        <taxon>Methanobacteriota</taxon>
        <taxon>Stenosarchaea group</taxon>
        <taxon>Halobacteria</taxon>
        <taxon>Halobacteriales</taxon>
        <taxon>Natrialbaceae</taxon>
        <taxon>Natrarchaeobaculum</taxon>
    </lineage>
</organism>
<keyword evidence="1" id="KW-0614">Plasmid</keyword>
<dbReference type="KEGG" id="nag:AArcMg_4030"/>
<geneLocation type="plasmid" evidence="2">
    <name>paarc-mg-01</name>
</geneLocation>